<reference evidence="3 4" key="1">
    <citation type="journal article" date="2008" name="BMC Genomics">
        <title>Complete genome of Phenylobacterium zucineum - a novel facultative intracellular bacterium isolated from human erythroleukemia cell line K562.</title>
        <authorList>
            <person name="Luo Y."/>
            <person name="Xu X."/>
            <person name="Ding Z."/>
            <person name="Liu Z."/>
            <person name="Zhang B."/>
            <person name="Yan Z."/>
            <person name="Sun J."/>
            <person name="Hu S."/>
            <person name="Hu X."/>
        </authorList>
    </citation>
    <scope>NUCLEOTIDE SEQUENCE [LARGE SCALE GENOMIC DNA]</scope>
    <source>
        <strain evidence="3 4">HLK1</strain>
    </source>
</reference>
<dbReference type="GO" id="GO:0070403">
    <property type="term" value="F:NAD+ binding"/>
    <property type="evidence" value="ECO:0007669"/>
    <property type="project" value="InterPro"/>
</dbReference>
<keyword evidence="1" id="KW-0560">Oxidoreductase</keyword>
<proteinExistence type="predicted"/>
<gene>
    <name evidence="3" type="primary">tyrA</name>
    <name evidence="3" type="ordered locus">PHZ_c2752</name>
</gene>
<dbReference type="PANTHER" id="PTHR21363:SF0">
    <property type="entry name" value="PREPHENATE DEHYDROGENASE [NADP(+)]"/>
    <property type="match status" value="1"/>
</dbReference>
<dbReference type="InterPro" id="IPR036291">
    <property type="entry name" value="NAD(P)-bd_dom_sf"/>
</dbReference>
<dbReference type="PANTHER" id="PTHR21363">
    <property type="entry name" value="PREPHENATE DEHYDROGENASE"/>
    <property type="match status" value="1"/>
</dbReference>
<dbReference type="InterPro" id="IPR046826">
    <property type="entry name" value="PDH_N"/>
</dbReference>
<organism evidence="3 4">
    <name type="scientific">Phenylobacterium zucineum (strain HLK1)</name>
    <dbReference type="NCBI Taxonomy" id="450851"/>
    <lineage>
        <taxon>Bacteria</taxon>
        <taxon>Pseudomonadati</taxon>
        <taxon>Pseudomonadota</taxon>
        <taxon>Alphaproteobacteria</taxon>
        <taxon>Caulobacterales</taxon>
        <taxon>Caulobacteraceae</taxon>
        <taxon>Phenylobacterium</taxon>
    </lineage>
</organism>
<dbReference type="Pfam" id="PF02153">
    <property type="entry name" value="PDH_N"/>
    <property type="match status" value="1"/>
</dbReference>
<evidence type="ECO:0000256" key="1">
    <source>
        <dbReference type="ARBA" id="ARBA00023002"/>
    </source>
</evidence>
<sequence length="246" mass="25973">MKTLGLIGLGQFGRLAAGILKDRFQVLASDPAPGAEDAARALGVGFGSLEAAAACDVVVVAVPVAAMREVFAAIAPHVKPGALVVDVGSVKVLPARWMAELLPAHADLVATHPLFGPQSVARDGLPGLRFVVCPIRGDRYERVAALGRELGLSVTITTPEEHDEEMAYVQALTHLIGRSLVNLGIPDERLATQSYQHLLELCGLIGADTFELFKAIQTQNPYAPKVVAAFVDEAKSLLEQVRAEGA</sequence>
<dbReference type="GO" id="GO:0004665">
    <property type="term" value="F:prephenate dehydrogenase (NADP+) activity"/>
    <property type="evidence" value="ECO:0007669"/>
    <property type="project" value="InterPro"/>
</dbReference>
<dbReference type="STRING" id="450851.PHZ_c2752"/>
<protein>
    <submittedName>
        <fullName evidence="3">Cyclohexadienyl dehydrogenase</fullName>
    </submittedName>
</protein>
<feature type="domain" description="Prephenate/arogenate dehydrogenase" evidence="2">
    <location>
        <begin position="2"/>
        <end position="246"/>
    </location>
</feature>
<evidence type="ECO:0000313" key="3">
    <source>
        <dbReference type="EMBL" id="ACG79161.1"/>
    </source>
</evidence>
<dbReference type="KEGG" id="pzu:PHZ_c2752"/>
<dbReference type="AlphaFoldDB" id="B4R843"/>
<dbReference type="SUPFAM" id="SSF51735">
    <property type="entry name" value="NAD(P)-binding Rossmann-fold domains"/>
    <property type="match status" value="1"/>
</dbReference>
<dbReference type="OrthoDB" id="9800497at2"/>
<dbReference type="Gene3D" id="3.40.50.720">
    <property type="entry name" value="NAD(P)-binding Rossmann-like Domain"/>
    <property type="match status" value="1"/>
</dbReference>
<name>B4R843_PHEZH</name>
<dbReference type="InterPro" id="IPR008927">
    <property type="entry name" value="6-PGluconate_DH-like_C_sf"/>
</dbReference>
<dbReference type="Pfam" id="PF20463">
    <property type="entry name" value="PDH_C"/>
    <property type="match status" value="1"/>
</dbReference>
<dbReference type="GO" id="GO:0006571">
    <property type="term" value="P:tyrosine biosynthetic process"/>
    <property type="evidence" value="ECO:0007669"/>
    <property type="project" value="InterPro"/>
</dbReference>
<dbReference type="HOGENOM" id="CLU_036672_3_0_5"/>
<keyword evidence="4" id="KW-1185">Reference proteome</keyword>
<dbReference type="EMBL" id="CP000747">
    <property type="protein sequence ID" value="ACG79161.1"/>
    <property type="molecule type" value="Genomic_DNA"/>
</dbReference>
<accession>B4R843</accession>
<dbReference type="SUPFAM" id="SSF48179">
    <property type="entry name" value="6-phosphogluconate dehydrogenase C-terminal domain-like"/>
    <property type="match status" value="1"/>
</dbReference>
<dbReference type="Gene3D" id="1.10.3660.10">
    <property type="entry name" value="6-phosphogluconate dehydrogenase C-terminal like domain"/>
    <property type="match status" value="1"/>
</dbReference>
<dbReference type="Proteomes" id="UP000001868">
    <property type="component" value="Chromosome"/>
</dbReference>
<dbReference type="eggNOG" id="COG0287">
    <property type="taxonomic scope" value="Bacteria"/>
</dbReference>
<dbReference type="InterPro" id="IPR003099">
    <property type="entry name" value="Prephen_DH"/>
</dbReference>
<dbReference type="InterPro" id="IPR046825">
    <property type="entry name" value="PDH_C"/>
</dbReference>
<evidence type="ECO:0000259" key="2">
    <source>
        <dbReference type="PROSITE" id="PS51176"/>
    </source>
</evidence>
<dbReference type="PROSITE" id="PS51176">
    <property type="entry name" value="PDH_ADH"/>
    <property type="match status" value="1"/>
</dbReference>
<evidence type="ECO:0000313" key="4">
    <source>
        <dbReference type="Proteomes" id="UP000001868"/>
    </source>
</evidence>
<dbReference type="InterPro" id="IPR050812">
    <property type="entry name" value="Preph/Arog_dehydrog"/>
</dbReference>
<dbReference type="GO" id="GO:0008977">
    <property type="term" value="F:prephenate dehydrogenase (NAD+) activity"/>
    <property type="evidence" value="ECO:0007669"/>
    <property type="project" value="InterPro"/>
</dbReference>